<dbReference type="PANTHER" id="PTHR20870">
    <property type="entry name" value="BARDET-BIEDL SYNDROME 1 PROTEIN"/>
    <property type="match status" value="1"/>
</dbReference>
<dbReference type="AlphaFoldDB" id="B3S0W6"/>
<dbReference type="InParanoid" id="B3S0W6"/>
<dbReference type="KEGG" id="tad:TRIADDRAFT_26650"/>
<evidence type="ECO:0000313" key="4">
    <source>
        <dbReference type="Proteomes" id="UP000009022"/>
    </source>
</evidence>
<feature type="domain" description="Bardet-Biedl syndrome 1 protein GAE" evidence="2">
    <location>
        <begin position="467"/>
        <end position="568"/>
    </location>
</feature>
<gene>
    <name evidence="3" type="ORF">TRIADDRAFT_26650</name>
</gene>
<dbReference type="InterPro" id="IPR056419">
    <property type="entry name" value="GAE_BBS1"/>
</dbReference>
<reference evidence="3 4" key="1">
    <citation type="journal article" date="2008" name="Nature">
        <title>The Trichoplax genome and the nature of placozoans.</title>
        <authorList>
            <person name="Srivastava M."/>
            <person name="Begovic E."/>
            <person name="Chapman J."/>
            <person name="Putnam N.H."/>
            <person name="Hellsten U."/>
            <person name="Kawashima T."/>
            <person name="Kuo A."/>
            <person name="Mitros T."/>
            <person name="Salamov A."/>
            <person name="Carpenter M.L."/>
            <person name="Signorovitch A.Y."/>
            <person name="Moreno M.A."/>
            <person name="Kamm K."/>
            <person name="Grimwood J."/>
            <person name="Schmutz J."/>
            <person name="Shapiro H."/>
            <person name="Grigoriev I.V."/>
            <person name="Buss L.W."/>
            <person name="Schierwater B."/>
            <person name="Dellaporta S.L."/>
            <person name="Rokhsar D.S."/>
        </authorList>
    </citation>
    <scope>NUCLEOTIDE SEQUENCE [LARGE SCALE GENOMIC DNA]</scope>
    <source>
        <strain evidence="3 4">Grell-BS-1999</strain>
    </source>
</reference>
<name>B3S0W6_TRIAD</name>
<dbReference type="GO" id="GO:0005813">
    <property type="term" value="C:centrosome"/>
    <property type="evidence" value="ECO:0000318"/>
    <property type="project" value="GO_Central"/>
</dbReference>
<dbReference type="EMBL" id="DS985246">
    <property type="protein sequence ID" value="EDV24075.1"/>
    <property type="molecule type" value="Genomic_DNA"/>
</dbReference>
<dbReference type="RefSeq" id="XP_002113601.1">
    <property type="nucleotide sequence ID" value="XM_002113565.1"/>
</dbReference>
<feature type="domain" description="Bardet-Biedl syndrome 1 N-terminal" evidence="1">
    <location>
        <begin position="1"/>
        <end position="254"/>
    </location>
</feature>
<protein>
    <submittedName>
        <fullName evidence="3">Uncharacterized protein</fullName>
    </submittedName>
</protein>
<dbReference type="SUPFAM" id="SSF50978">
    <property type="entry name" value="WD40 repeat-like"/>
    <property type="match status" value="1"/>
</dbReference>
<dbReference type="Pfam" id="PF23304">
    <property type="entry name" value="GAE_BBS1"/>
    <property type="match status" value="1"/>
</dbReference>
<dbReference type="eggNOG" id="ENOG502QS2X">
    <property type="taxonomic scope" value="Eukaryota"/>
</dbReference>
<dbReference type="Proteomes" id="UP000009022">
    <property type="component" value="Unassembled WGS sequence"/>
</dbReference>
<dbReference type="GO" id="GO:0005930">
    <property type="term" value="C:axoneme"/>
    <property type="evidence" value="ECO:0000318"/>
    <property type="project" value="GO_Central"/>
</dbReference>
<dbReference type="OMA" id="HADRRHY"/>
<evidence type="ECO:0000259" key="1">
    <source>
        <dbReference type="Pfam" id="PF14779"/>
    </source>
</evidence>
<proteinExistence type="predicted"/>
<dbReference type="HOGENOM" id="CLU_032988_1_0_1"/>
<dbReference type="GO" id="GO:0005119">
    <property type="term" value="F:smoothened binding"/>
    <property type="evidence" value="ECO:0000318"/>
    <property type="project" value="GO_Central"/>
</dbReference>
<dbReference type="OrthoDB" id="10259809at2759"/>
<keyword evidence="4" id="KW-1185">Reference proteome</keyword>
<dbReference type="InterPro" id="IPR036322">
    <property type="entry name" value="WD40_repeat_dom_sf"/>
</dbReference>
<sequence>WLNAHSDPVASLYTFTNCMALADLNGDGDHKLIVADLGTGVYDMKLKVWKGTSLVSETTIIDLPTGVCTFHMDATEPRVPAVGVASGPFIYVYKNLKPFFKFTLPPLEVNKLEQELWEQAREEKIDALTLKKSLERLKDDSRTPLTIRSLRYVLLEQSDLEAFLRVHKHTPLKRQTVITAIAALKKSHADDDAISCLVVGTESQDVYVLDSEAYTVLAKMTLPSVPVFLSVSGLFDVEYRIVVACRNGNLYTLKRGAKHPGKSCIELKSQPVGIERIGKNIIVGCMDQTLNCFTTKGKRIWSLDMPDTINTLELLSYKARGIKAVLVALNNGETRIYRDKFLVNVIKTQDPVTGLKFGRFGREDCSLILVTKAGGLSVRILKRNTTFETKDTQQLVGAPSGQNLKLNVPRKTKLFVDQMQRERENYVSMHRTFQHDLYRLRLESARSYVRALTTSLNPVSALLQDPLKLSATVQGIGPVFKLTINLQNTSANNPSFDLLMTSQYDDALYKLDRTYIQIPMIVPGLSYNFEIMVECLSDKGISDNIKVFVLHKGKSSPIITAVISMPISEGAILP</sequence>
<dbReference type="STRING" id="10228.B3S0W6"/>
<dbReference type="InterPro" id="IPR028784">
    <property type="entry name" value="BBS1"/>
</dbReference>
<dbReference type="PhylomeDB" id="B3S0W6"/>
<dbReference type="GO" id="GO:0034464">
    <property type="term" value="C:BBSome"/>
    <property type="evidence" value="ECO:0000318"/>
    <property type="project" value="GO_Central"/>
</dbReference>
<evidence type="ECO:0000313" key="3">
    <source>
        <dbReference type="EMBL" id="EDV24075.1"/>
    </source>
</evidence>
<dbReference type="InterPro" id="IPR032728">
    <property type="entry name" value="BBS1_N"/>
</dbReference>
<dbReference type="Pfam" id="PF14779">
    <property type="entry name" value="BBS1"/>
    <property type="match status" value="1"/>
</dbReference>
<accession>B3S0W6</accession>
<dbReference type="FunCoup" id="B3S0W6">
    <property type="interactions" value="1129"/>
</dbReference>
<organism evidence="3 4">
    <name type="scientific">Trichoplax adhaerens</name>
    <name type="common">Trichoplax reptans</name>
    <dbReference type="NCBI Taxonomy" id="10228"/>
    <lineage>
        <taxon>Eukaryota</taxon>
        <taxon>Metazoa</taxon>
        <taxon>Placozoa</taxon>
        <taxon>Uniplacotomia</taxon>
        <taxon>Trichoplacea</taxon>
        <taxon>Trichoplacidae</taxon>
        <taxon>Trichoplax</taxon>
    </lineage>
</organism>
<dbReference type="CTD" id="6754457"/>
<dbReference type="PANTHER" id="PTHR20870:SF0">
    <property type="entry name" value="BARDET-BIEDL SYNDROME 1 PROTEIN"/>
    <property type="match status" value="1"/>
</dbReference>
<dbReference type="GeneID" id="6754457"/>
<dbReference type="GO" id="GO:1905515">
    <property type="term" value="P:non-motile cilium assembly"/>
    <property type="evidence" value="ECO:0000318"/>
    <property type="project" value="GO_Central"/>
</dbReference>
<feature type="non-terminal residue" evidence="3">
    <location>
        <position position="1"/>
    </location>
</feature>
<dbReference type="GO" id="GO:0005113">
    <property type="term" value="F:patched binding"/>
    <property type="evidence" value="ECO:0000318"/>
    <property type="project" value="GO_Central"/>
</dbReference>
<evidence type="ECO:0000259" key="2">
    <source>
        <dbReference type="Pfam" id="PF23304"/>
    </source>
</evidence>
<dbReference type="GO" id="GO:0061512">
    <property type="term" value="P:protein localization to cilium"/>
    <property type="evidence" value="ECO:0000318"/>
    <property type="project" value="GO_Central"/>
</dbReference>